<feature type="transmembrane region" description="Helical" evidence="2">
    <location>
        <begin position="312"/>
        <end position="333"/>
    </location>
</feature>
<dbReference type="PANTHER" id="PTHR47399:SF1">
    <property type="entry name" value="TRANSMEMBRANE PROTEIN 121B"/>
    <property type="match status" value="1"/>
</dbReference>
<name>A0A3P7PN75_DRAME</name>
<protein>
    <submittedName>
        <fullName evidence="3">Uncharacterized protein</fullName>
    </submittedName>
</protein>
<keyword evidence="2" id="KW-1133">Transmembrane helix</keyword>
<feature type="transmembrane region" description="Helical" evidence="2">
    <location>
        <begin position="274"/>
        <end position="292"/>
    </location>
</feature>
<feature type="transmembrane region" description="Helical" evidence="2">
    <location>
        <begin position="87"/>
        <end position="108"/>
    </location>
</feature>
<evidence type="ECO:0000313" key="3">
    <source>
        <dbReference type="EMBL" id="VDN57834.1"/>
    </source>
</evidence>
<feature type="transmembrane region" description="Helical" evidence="2">
    <location>
        <begin position="120"/>
        <end position="143"/>
    </location>
</feature>
<comment type="similarity">
    <text evidence="1">Belongs to the TMEM121 family.</text>
</comment>
<feature type="transmembrane region" description="Helical" evidence="2">
    <location>
        <begin position="235"/>
        <end position="254"/>
    </location>
</feature>
<dbReference type="InterPro" id="IPR026624">
    <property type="entry name" value="CECR6"/>
</dbReference>
<dbReference type="AlphaFoldDB" id="A0A3P7PN75"/>
<dbReference type="InterPro" id="IPR032776">
    <property type="entry name" value="CECR6/TMEM121"/>
</dbReference>
<evidence type="ECO:0000256" key="2">
    <source>
        <dbReference type="SAM" id="Phobius"/>
    </source>
</evidence>
<keyword evidence="4" id="KW-1185">Reference proteome</keyword>
<evidence type="ECO:0000256" key="1">
    <source>
        <dbReference type="ARBA" id="ARBA00007711"/>
    </source>
</evidence>
<dbReference type="Proteomes" id="UP000274756">
    <property type="component" value="Unassembled WGS sequence"/>
</dbReference>
<keyword evidence="2" id="KW-0812">Transmembrane</keyword>
<dbReference type="PANTHER" id="PTHR47399">
    <property type="entry name" value="TRANSMEMBRANE PROTEIN 121B"/>
    <property type="match status" value="1"/>
</dbReference>
<organism evidence="3 4">
    <name type="scientific">Dracunculus medinensis</name>
    <name type="common">Guinea worm</name>
    <dbReference type="NCBI Taxonomy" id="318479"/>
    <lineage>
        <taxon>Eukaryota</taxon>
        <taxon>Metazoa</taxon>
        <taxon>Ecdysozoa</taxon>
        <taxon>Nematoda</taxon>
        <taxon>Chromadorea</taxon>
        <taxon>Rhabditida</taxon>
        <taxon>Spirurina</taxon>
        <taxon>Dracunculoidea</taxon>
        <taxon>Dracunculidae</taxon>
        <taxon>Dracunculus</taxon>
    </lineage>
</organism>
<evidence type="ECO:0000313" key="4">
    <source>
        <dbReference type="Proteomes" id="UP000274756"/>
    </source>
</evidence>
<proteinExistence type="inferred from homology"/>
<feature type="transmembrane region" description="Helical" evidence="2">
    <location>
        <begin position="205"/>
        <end position="223"/>
    </location>
</feature>
<dbReference type="OrthoDB" id="5964337at2759"/>
<dbReference type="EMBL" id="UYYG01001163">
    <property type="protein sequence ID" value="VDN57834.1"/>
    <property type="molecule type" value="Genomic_DNA"/>
</dbReference>
<keyword evidence="2" id="KW-0472">Membrane</keyword>
<reference evidence="3 4" key="1">
    <citation type="submission" date="2018-11" db="EMBL/GenBank/DDBJ databases">
        <authorList>
            <consortium name="Pathogen Informatics"/>
        </authorList>
    </citation>
    <scope>NUCLEOTIDE SEQUENCE [LARGE SCALE GENOMIC DNA]</scope>
</reference>
<feature type="transmembrane region" description="Helical" evidence="2">
    <location>
        <begin position="164"/>
        <end position="185"/>
    </location>
</feature>
<accession>A0A3P7PN75</accession>
<sequence length="391" mass="45891">MTNLFISDNTYENYVKNGKEALTEEVVEENAEDFIRYETFYSGSCDDYELPYLSKINYPDNKTPNKYYKSDKILDNMSVVPGRIVRGCLDIFAHTITLLLLIIQLGLLDYYYLTFLKDKIWYAWIGADALVVIIFIWLFILAVRYNQEHMEEASSTDGKVKFAWIAWFAYSIVLTGKIIACFRIFYNELPPTKSDNNDKIFDDHLFRLGLSLSLLLYVFLVESHHYTSLTSIRQLYIIYLTTAICFDLIDTIYFLDLLWQSFKNDWNLPLWTDITIISLVGVNIILPTFSLLRLRFERYPRISYFSDKMLALVYVLIVNGPYLGIRIYLYVFLEIQQRGKAYNTDLLVLKNIAMIYLATKEVWNRIQYWRQRKNIGGSNGHLTAAIDSNEE</sequence>
<dbReference type="Pfam" id="PF14997">
    <property type="entry name" value="CECR6_TMEM121"/>
    <property type="match status" value="1"/>
</dbReference>
<gene>
    <name evidence="3" type="ORF">DME_LOCUS7807</name>
</gene>